<dbReference type="Pfam" id="PF00078">
    <property type="entry name" value="RVT_1"/>
    <property type="match status" value="1"/>
</dbReference>
<dbReference type="CDD" id="cd01650">
    <property type="entry name" value="RT_nLTR_like"/>
    <property type="match status" value="1"/>
</dbReference>
<gene>
    <name evidence="2" type="ORF">HERILL_LOCUS9399</name>
</gene>
<dbReference type="SUPFAM" id="SSF56672">
    <property type="entry name" value="DNA/RNA polymerases"/>
    <property type="match status" value="1"/>
</dbReference>
<accession>A0A7R8YWB4</accession>
<protein>
    <recommendedName>
        <fullName evidence="1">Reverse transcriptase domain-containing protein</fullName>
    </recommendedName>
</protein>
<dbReference type="InterPro" id="IPR000477">
    <property type="entry name" value="RT_dom"/>
</dbReference>
<name>A0A7R8YWB4_HERIL</name>
<sequence>MQYKNARKKLQVAITKSKSEHFKRMCTEADSDPWGGAYRSVMSSLKGKRSPPITCPKLLQNIVDTLFPEDVNYTNLPKVHVNPDEIPEVVEEEIFDAASKLAENKTPGPDGIPNIALKVAARSAPGMFAKVFTACLREGEFPEQWKLQKLILIPKPGKPLGDPSSYRPICLVNTIGKLFERVLYNRLLAVAEKEGGLSDKQFGFRKGRSTIDAISMVTGLAGAAIQDDKCCAVVTLDVKNAFNTAKWTKIVEALTKLKVPKYIVRMVVAFLLGRRLYCDSDDGEKLFPMTCGVPQGSVLGPLLWLIMYNGVLTLRLPNGVTTIGFADDIGVTIVAKCLDEIEIYANEAIWEINSWLKKSGLSLAEHKTELVLISKRRKDTTVKIKVGGKTIYSQESLKYLGVMIDKRLNFKKHIECAATKASSIAVTISRILPNIGGPRQSRRRLISRVVNSVLLYAAPVWATVLENKSNCGKLGMAYRLSALRVCSAYRTTSGEAAYVLAGMLPVDILAKESRRLYDKTYAAGESSAFRRQLARWESIERWQQRWDESQNARWTYRIIPDIRRWFERNHGELSHELTQFLSGHGGYRAYLHRFGHDESPCCPRCGNVAENAEHVIFDCPRFTAHRTRMEAVADRRLTPENIVEFMLESTDAWNQVVRELQAIHQQLRQEELRRKQGRERTIMSRS</sequence>
<dbReference type="Proteomes" id="UP000594454">
    <property type="component" value="Chromosome 4"/>
</dbReference>
<dbReference type="InParanoid" id="A0A7R8YWB4"/>
<dbReference type="OrthoDB" id="7868817at2759"/>
<evidence type="ECO:0000313" key="3">
    <source>
        <dbReference type="Proteomes" id="UP000594454"/>
    </source>
</evidence>
<feature type="domain" description="Reverse transcriptase" evidence="1">
    <location>
        <begin position="134"/>
        <end position="404"/>
    </location>
</feature>
<evidence type="ECO:0000259" key="1">
    <source>
        <dbReference type="PROSITE" id="PS50878"/>
    </source>
</evidence>
<dbReference type="PANTHER" id="PTHR19446">
    <property type="entry name" value="REVERSE TRANSCRIPTASES"/>
    <property type="match status" value="1"/>
</dbReference>
<dbReference type="GO" id="GO:0071897">
    <property type="term" value="P:DNA biosynthetic process"/>
    <property type="evidence" value="ECO:0007669"/>
    <property type="project" value="UniProtKB-ARBA"/>
</dbReference>
<reference evidence="2 3" key="1">
    <citation type="submission" date="2020-11" db="EMBL/GenBank/DDBJ databases">
        <authorList>
            <person name="Wallbank WR R."/>
            <person name="Pardo Diaz C."/>
            <person name="Kozak K."/>
            <person name="Martin S."/>
            <person name="Jiggins C."/>
            <person name="Moest M."/>
            <person name="Warren A I."/>
            <person name="Generalovic N T."/>
            <person name="Byers J.R.P. K."/>
            <person name="Montejo-Kovacevich G."/>
            <person name="Yen C E."/>
        </authorList>
    </citation>
    <scope>NUCLEOTIDE SEQUENCE [LARGE SCALE GENOMIC DNA]</scope>
</reference>
<keyword evidence="3" id="KW-1185">Reference proteome</keyword>
<dbReference type="InterPro" id="IPR043502">
    <property type="entry name" value="DNA/RNA_pol_sf"/>
</dbReference>
<organism evidence="2 3">
    <name type="scientific">Hermetia illucens</name>
    <name type="common">Black soldier fly</name>
    <dbReference type="NCBI Taxonomy" id="343691"/>
    <lineage>
        <taxon>Eukaryota</taxon>
        <taxon>Metazoa</taxon>
        <taxon>Ecdysozoa</taxon>
        <taxon>Arthropoda</taxon>
        <taxon>Hexapoda</taxon>
        <taxon>Insecta</taxon>
        <taxon>Pterygota</taxon>
        <taxon>Neoptera</taxon>
        <taxon>Endopterygota</taxon>
        <taxon>Diptera</taxon>
        <taxon>Brachycera</taxon>
        <taxon>Stratiomyomorpha</taxon>
        <taxon>Stratiomyidae</taxon>
        <taxon>Hermetiinae</taxon>
        <taxon>Hermetia</taxon>
    </lineage>
</organism>
<dbReference type="AlphaFoldDB" id="A0A7R8YWB4"/>
<dbReference type="PROSITE" id="PS50878">
    <property type="entry name" value="RT_POL"/>
    <property type="match status" value="1"/>
</dbReference>
<dbReference type="EMBL" id="LR899012">
    <property type="protein sequence ID" value="CAD7086641.1"/>
    <property type="molecule type" value="Genomic_DNA"/>
</dbReference>
<proteinExistence type="predicted"/>
<evidence type="ECO:0000313" key="2">
    <source>
        <dbReference type="EMBL" id="CAD7086641.1"/>
    </source>
</evidence>